<dbReference type="InterPro" id="IPR024747">
    <property type="entry name" value="Pyridox_Oxase-rel"/>
</dbReference>
<dbReference type="Gene3D" id="2.30.110.10">
    <property type="entry name" value="Electron Transport, Fmn-binding Protein, Chain A"/>
    <property type="match status" value="1"/>
</dbReference>
<dbReference type="OrthoDB" id="3212118at2"/>
<evidence type="ECO:0000313" key="1">
    <source>
        <dbReference type="EMBL" id="PWU43531.1"/>
    </source>
</evidence>
<dbReference type="InterPro" id="IPR012349">
    <property type="entry name" value="Split_barrel_FMN-bd"/>
</dbReference>
<sequence length="147" mass="15836">MDDRRLLRELPRDEALRLLAEARMGRVVFTQRALPAIRPVNHAFVDGHLIIRTNLGSALASAVGGPGSVVAYEADAIDADTRTGWSVVVTGMARLVPDPVEKSRYEGLVEPWIDNSADCVLRIHPDIVNGYRLVAAGETMPAGPVAA</sequence>
<reference evidence="2" key="1">
    <citation type="submission" date="2018-05" db="EMBL/GenBank/DDBJ databases">
        <title>Micromonospora globispora sp. nov. and Micromonospora rugosa sp. nov., isolated from marine sediment.</title>
        <authorList>
            <person name="Carro L."/>
            <person name="Aysel V."/>
            <person name="Cetin D."/>
            <person name="Igual J.M."/>
            <person name="Klenk H.-P."/>
            <person name="Trujillo M.E."/>
            <person name="Sahin N."/>
        </authorList>
    </citation>
    <scope>NUCLEOTIDE SEQUENCE [LARGE SCALE GENOMIC DNA]</scope>
    <source>
        <strain evidence="2">S2904</strain>
    </source>
</reference>
<proteinExistence type="predicted"/>
<dbReference type="Pfam" id="PF12900">
    <property type="entry name" value="Pyridox_ox_2"/>
    <property type="match status" value="1"/>
</dbReference>
<dbReference type="SUPFAM" id="SSF50475">
    <property type="entry name" value="FMN-binding split barrel"/>
    <property type="match status" value="1"/>
</dbReference>
<dbReference type="RefSeq" id="WP_109948013.1">
    <property type="nucleotide sequence ID" value="NZ_QGGF01000320.1"/>
</dbReference>
<dbReference type="Proteomes" id="UP000245683">
    <property type="component" value="Unassembled WGS sequence"/>
</dbReference>
<evidence type="ECO:0000313" key="2">
    <source>
        <dbReference type="Proteomes" id="UP000245683"/>
    </source>
</evidence>
<name>A0A317JRS3_9ACTN</name>
<dbReference type="AlphaFoldDB" id="A0A317JRS3"/>
<organism evidence="1 2">
    <name type="scientific">Micromonospora globispora</name>
    <dbReference type="NCBI Taxonomy" id="1450148"/>
    <lineage>
        <taxon>Bacteria</taxon>
        <taxon>Bacillati</taxon>
        <taxon>Actinomycetota</taxon>
        <taxon>Actinomycetes</taxon>
        <taxon>Micromonosporales</taxon>
        <taxon>Micromonosporaceae</taxon>
        <taxon>Micromonospora</taxon>
    </lineage>
</organism>
<comment type="caution">
    <text evidence="1">The sequence shown here is derived from an EMBL/GenBank/DDBJ whole genome shotgun (WGS) entry which is preliminary data.</text>
</comment>
<accession>A0A317JRS3</accession>
<dbReference type="EMBL" id="QGSV01000431">
    <property type="protein sequence ID" value="PWU43531.1"/>
    <property type="molecule type" value="Genomic_DNA"/>
</dbReference>
<gene>
    <name evidence="1" type="ORF">DLJ46_30880</name>
</gene>
<protein>
    <submittedName>
        <fullName evidence="1">Pyridoxamine 5'-phosphate oxidase</fullName>
    </submittedName>
</protein>
<keyword evidence="2" id="KW-1185">Reference proteome</keyword>